<feature type="transmembrane region" description="Helical" evidence="6">
    <location>
        <begin position="244"/>
        <end position="261"/>
    </location>
</feature>
<evidence type="ECO:0000256" key="3">
    <source>
        <dbReference type="ARBA" id="ARBA00022692"/>
    </source>
</evidence>
<dbReference type="Pfam" id="PF01790">
    <property type="entry name" value="LGT"/>
    <property type="match status" value="1"/>
</dbReference>
<dbReference type="PANTHER" id="PTHR30589:SF0">
    <property type="entry name" value="PHOSPHATIDYLGLYCEROL--PROLIPOPROTEIN DIACYLGLYCERYL TRANSFERASE"/>
    <property type="match status" value="1"/>
</dbReference>
<feature type="transmembrane region" description="Helical" evidence="6">
    <location>
        <begin position="52"/>
        <end position="71"/>
    </location>
</feature>
<protein>
    <submittedName>
        <fullName evidence="7">Unannotated protein</fullName>
    </submittedName>
</protein>
<evidence type="ECO:0000256" key="2">
    <source>
        <dbReference type="ARBA" id="ARBA00022679"/>
    </source>
</evidence>
<feature type="transmembrane region" description="Helical" evidence="6">
    <location>
        <begin position="21"/>
        <end position="40"/>
    </location>
</feature>
<organism evidence="7">
    <name type="scientific">freshwater metagenome</name>
    <dbReference type="NCBI Taxonomy" id="449393"/>
    <lineage>
        <taxon>unclassified sequences</taxon>
        <taxon>metagenomes</taxon>
        <taxon>ecological metagenomes</taxon>
    </lineage>
</organism>
<evidence type="ECO:0000256" key="1">
    <source>
        <dbReference type="ARBA" id="ARBA00022475"/>
    </source>
</evidence>
<keyword evidence="2" id="KW-0808">Transferase</keyword>
<feature type="transmembrane region" description="Helical" evidence="6">
    <location>
        <begin position="184"/>
        <end position="201"/>
    </location>
</feature>
<dbReference type="GO" id="GO:0008961">
    <property type="term" value="F:phosphatidylglycerol-prolipoprotein diacylglyceryl transferase activity"/>
    <property type="evidence" value="ECO:0007669"/>
    <property type="project" value="InterPro"/>
</dbReference>
<evidence type="ECO:0000313" key="7">
    <source>
        <dbReference type="EMBL" id="CAB4958862.1"/>
    </source>
</evidence>
<feature type="transmembrane region" description="Helical" evidence="6">
    <location>
        <begin position="91"/>
        <end position="113"/>
    </location>
</feature>
<reference evidence="7" key="1">
    <citation type="submission" date="2020-05" db="EMBL/GenBank/DDBJ databases">
        <authorList>
            <person name="Chiriac C."/>
            <person name="Salcher M."/>
            <person name="Ghai R."/>
            <person name="Kavagutti S V."/>
        </authorList>
    </citation>
    <scope>NUCLEOTIDE SEQUENCE</scope>
</reference>
<dbReference type="HAMAP" id="MF_01147">
    <property type="entry name" value="Lgt"/>
    <property type="match status" value="1"/>
</dbReference>
<evidence type="ECO:0000256" key="5">
    <source>
        <dbReference type="ARBA" id="ARBA00023136"/>
    </source>
</evidence>
<keyword evidence="1" id="KW-1003">Cell membrane</keyword>
<gene>
    <name evidence="7" type="ORF">UFOPK3837_00933</name>
</gene>
<dbReference type="GO" id="GO:0042158">
    <property type="term" value="P:lipoprotein biosynthetic process"/>
    <property type="evidence" value="ECO:0007669"/>
    <property type="project" value="InterPro"/>
</dbReference>
<dbReference type="PANTHER" id="PTHR30589">
    <property type="entry name" value="PROLIPOPROTEIN DIACYLGLYCERYL TRANSFERASE"/>
    <property type="match status" value="1"/>
</dbReference>
<feature type="transmembrane region" description="Helical" evidence="6">
    <location>
        <begin position="125"/>
        <end position="143"/>
    </location>
</feature>
<keyword evidence="4 6" id="KW-1133">Transmembrane helix</keyword>
<dbReference type="PROSITE" id="PS01311">
    <property type="entry name" value="LGT"/>
    <property type="match status" value="1"/>
</dbReference>
<name>A0A6J7KWG6_9ZZZZ</name>
<proteinExistence type="inferred from homology"/>
<dbReference type="InterPro" id="IPR001640">
    <property type="entry name" value="Lgt"/>
</dbReference>
<keyword evidence="3 6" id="KW-0812">Transmembrane</keyword>
<evidence type="ECO:0000256" key="6">
    <source>
        <dbReference type="SAM" id="Phobius"/>
    </source>
</evidence>
<sequence length="287" mass="31851">MHHLSIPSPPSNSFTVFGFDVHYYALFILAGIVAALLIGVRRMTLRGGEGGLILDIAIWAVPFGIIGGRIFHVLTHTGDYFGDGKELTKVLYIWEGGLAIYGAIIFGLIGAAIGARFAGVRLTSFLDIIVPGVILAQGIGRWGNYFNQELFGLPTTLPWGLQIESSNPAIPQGMPFGTVYLPTFAYEFIWDIVGFALLIWLDRKFELRWGKLFALYLVYYSIGRFWIEGLRMDPSDYFFGLRTNQWSAVFAGLIGLGVILYQRRNHTGTEKSVYLPGREPSTATPAE</sequence>
<dbReference type="GO" id="GO:0005886">
    <property type="term" value="C:plasma membrane"/>
    <property type="evidence" value="ECO:0007669"/>
    <property type="project" value="InterPro"/>
</dbReference>
<feature type="transmembrane region" description="Helical" evidence="6">
    <location>
        <begin position="213"/>
        <end position="232"/>
    </location>
</feature>
<dbReference type="NCBIfam" id="TIGR00544">
    <property type="entry name" value="lgt"/>
    <property type="match status" value="1"/>
</dbReference>
<evidence type="ECO:0000256" key="4">
    <source>
        <dbReference type="ARBA" id="ARBA00022989"/>
    </source>
</evidence>
<dbReference type="EMBL" id="CAFBNO010000049">
    <property type="protein sequence ID" value="CAB4958862.1"/>
    <property type="molecule type" value="Genomic_DNA"/>
</dbReference>
<accession>A0A6J7KWG6</accession>
<keyword evidence="5 6" id="KW-0472">Membrane</keyword>
<dbReference type="AlphaFoldDB" id="A0A6J7KWG6"/>